<protein>
    <recommendedName>
        <fullName evidence="3">RloB-like protein</fullName>
    </recommendedName>
</protein>
<dbReference type="RefSeq" id="WP_245793969.1">
    <property type="nucleotide sequence ID" value="NZ_FOSG01000020.1"/>
</dbReference>
<evidence type="ECO:0008006" key="3">
    <source>
        <dbReference type="Google" id="ProtNLM"/>
    </source>
</evidence>
<dbReference type="AlphaFoldDB" id="A0A1I4IB74"/>
<proteinExistence type="predicted"/>
<dbReference type="EMBL" id="FOSG01000020">
    <property type="protein sequence ID" value="SFL51610.1"/>
    <property type="molecule type" value="Genomic_DNA"/>
</dbReference>
<sequence>MSRRDADRRSARRIVVLAGESSNDRRILASFIRAAHPGLASAVRLTEITDPVRLRKKAGPELSAAAKTLVDKARGKAKQQKGEFVGIAVHEDMDACPGPAYDRAHRSVSTALAKAAGACSSVYALAAAESEAWLLLFPDAFPLYKPSWRLPDSWHGRDTGRRQTPKEDLEGQLVRPRYRESDGPEIIRKALEQGLLTRPSGSNRSYSEFIADLKRWPIPSQRSRQ</sequence>
<name>A0A1I4IB74_9ACTN</name>
<organism evidence="1 2">
    <name type="scientific">Streptomyces pini</name>
    <dbReference type="NCBI Taxonomy" id="1520580"/>
    <lineage>
        <taxon>Bacteria</taxon>
        <taxon>Bacillati</taxon>
        <taxon>Actinomycetota</taxon>
        <taxon>Actinomycetes</taxon>
        <taxon>Kitasatosporales</taxon>
        <taxon>Streptomycetaceae</taxon>
        <taxon>Streptomyces</taxon>
    </lineage>
</organism>
<dbReference type="Proteomes" id="UP000198928">
    <property type="component" value="Unassembled WGS sequence"/>
</dbReference>
<accession>A0A1I4IB74</accession>
<keyword evidence="2" id="KW-1185">Reference proteome</keyword>
<gene>
    <name evidence="1" type="ORF">SAMN05192584_12082</name>
</gene>
<evidence type="ECO:0000313" key="1">
    <source>
        <dbReference type="EMBL" id="SFL51610.1"/>
    </source>
</evidence>
<reference evidence="2" key="1">
    <citation type="submission" date="2016-10" db="EMBL/GenBank/DDBJ databases">
        <authorList>
            <person name="Varghese N."/>
            <person name="Submissions S."/>
        </authorList>
    </citation>
    <scope>NUCLEOTIDE SEQUENCE [LARGE SCALE GENOMIC DNA]</scope>
    <source>
        <strain evidence="2">PL19</strain>
    </source>
</reference>
<evidence type="ECO:0000313" key="2">
    <source>
        <dbReference type="Proteomes" id="UP000198928"/>
    </source>
</evidence>